<keyword evidence="3" id="KW-1185">Reference proteome</keyword>
<dbReference type="EMBL" id="BRXW01000205">
    <property type="protein sequence ID" value="GMI13948.1"/>
    <property type="molecule type" value="Genomic_DNA"/>
</dbReference>
<feature type="domain" description="Rubisco LSMT substrate-binding" evidence="1">
    <location>
        <begin position="29"/>
        <end position="148"/>
    </location>
</feature>
<dbReference type="InterPro" id="IPR036464">
    <property type="entry name" value="Rubisco_LSMT_subst-bd_sf"/>
</dbReference>
<dbReference type="Pfam" id="PF09273">
    <property type="entry name" value="Rubis-subs-bind"/>
    <property type="match status" value="1"/>
</dbReference>
<comment type="caution">
    <text evidence="2">The sequence shown here is derived from an EMBL/GenBank/DDBJ whole genome shotgun (WGS) entry which is preliminary data.</text>
</comment>
<dbReference type="Proteomes" id="UP001165122">
    <property type="component" value="Unassembled WGS sequence"/>
</dbReference>
<evidence type="ECO:0000313" key="3">
    <source>
        <dbReference type="Proteomes" id="UP001165122"/>
    </source>
</evidence>
<evidence type="ECO:0000313" key="2">
    <source>
        <dbReference type="EMBL" id="GMI13948.1"/>
    </source>
</evidence>
<name>A0A9W7FKN5_9STRA</name>
<dbReference type="AlphaFoldDB" id="A0A9W7FKN5"/>
<reference evidence="3" key="1">
    <citation type="journal article" date="2023" name="Commun. Biol.">
        <title>Genome analysis of Parmales, the sister group of diatoms, reveals the evolutionary specialization of diatoms from phago-mixotrophs to photoautotrophs.</title>
        <authorList>
            <person name="Ban H."/>
            <person name="Sato S."/>
            <person name="Yoshikawa S."/>
            <person name="Yamada K."/>
            <person name="Nakamura Y."/>
            <person name="Ichinomiya M."/>
            <person name="Sato N."/>
            <person name="Blanc-Mathieu R."/>
            <person name="Endo H."/>
            <person name="Kuwata A."/>
            <person name="Ogata H."/>
        </authorList>
    </citation>
    <scope>NUCLEOTIDE SEQUENCE [LARGE SCALE GENOMIC DNA]</scope>
    <source>
        <strain evidence="3">NIES 3700</strain>
    </source>
</reference>
<dbReference type="InterPro" id="IPR015353">
    <property type="entry name" value="Rubisco_LSMT_subst-bd"/>
</dbReference>
<accession>A0A9W7FKN5</accession>
<organism evidence="2 3">
    <name type="scientific">Triparma laevis f. longispina</name>
    <dbReference type="NCBI Taxonomy" id="1714387"/>
    <lineage>
        <taxon>Eukaryota</taxon>
        <taxon>Sar</taxon>
        <taxon>Stramenopiles</taxon>
        <taxon>Ochrophyta</taxon>
        <taxon>Bolidophyceae</taxon>
        <taxon>Parmales</taxon>
        <taxon>Triparmaceae</taxon>
        <taxon>Triparma</taxon>
    </lineage>
</organism>
<proteinExistence type="predicted"/>
<gene>
    <name evidence="2" type="ORF">TrLO_g7625</name>
</gene>
<dbReference type="OrthoDB" id="341421at2759"/>
<protein>
    <recommendedName>
        <fullName evidence="1">Rubisco LSMT substrate-binding domain-containing protein</fullName>
    </recommendedName>
</protein>
<sequence length="167" mass="19171">MLDYGFCIKNNEWETVQFTQRLHRPDEPDELFKKIKNVLNRAGLNGLRSLKLGQEGGFGKGLMFYRIVNLTLEEIDSILGEDVNECGTRKIEHTVINKSNEIKALHAYISLLSTFDVSNLNDDLGLLENVDVCGRLRTAVMYRVERMKIVKNAFEMCEEGVRRISLM</sequence>
<evidence type="ECO:0000259" key="1">
    <source>
        <dbReference type="Pfam" id="PF09273"/>
    </source>
</evidence>
<dbReference type="Gene3D" id="3.90.1420.10">
    <property type="entry name" value="Rubisco LSMT, substrate-binding domain"/>
    <property type="match status" value="1"/>
</dbReference>